<dbReference type="Pfam" id="PF01699">
    <property type="entry name" value="Na_Ca_ex"/>
    <property type="match status" value="2"/>
</dbReference>
<keyword evidence="4 5" id="KW-0472">Membrane</keyword>
<feature type="transmembrane region" description="Helical" evidence="5">
    <location>
        <begin position="42"/>
        <end position="65"/>
    </location>
</feature>
<feature type="transmembrane region" description="Helical" evidence="5">
    <location>
        <begin position="138"/>
        <end position="157"/>
    </location>
</feature>
<evidence type="ECO:0000313" key="7">
    <source>
        <dbReference type="EMBL" id="MEE2526419.1"/>
    </source>
</evidence>
<dbReference type="InterPro" id="IPR044880">
    <property type="entry name" value="NCX_ion-bd_dom_sf"/>
</dbReference>
<dbReference type="EMBL" id="JAZDRP010000004">
    <property type="protein sequence ID" value="MEE2526419.1"/>
    <property type="molecule type" value="Genomic_DNA"/>
</dbReference>
<protein>
    <submittedName>
        <fullName evidence="7">Calcium/sodium antiporter</fullName>
    </submittedName>
</protein>
<dbReference type="InterPro" id="IPR004481">
    <property type="entry name" value="K/Na/Ca-exchanger"/>
</dbReference>
<feature type="domain" description="Sodium/calcium exchanger membrane region" evidence="6">
    <location>
        <begin position="183"/>
        <end position="328"/>
    </location>
</feature>
<comment type="subcellular location">
    <subcellularLocation>
        <location evidence="1">Membrane</location>
        <topology evidence="1">Multi-pass membrane protein</topology>
    </subcellularLocation>
</comment>
<dbReference type="Proteomes" id="UP001354971">
    <property type="component" value="Unassembled WGS sequence"/>
</dbReference>
<dbReference type="InterPro" id="IPR004837">
    <property type="entry name" value="NaCa_Exmemb"/>
</dbReference>
<name>A0ABU7LS57_9PROT</name>
<dbReference type="RefSeq" id="WP_330199082.1">
    <property type="nucleotide sequence ID" value="NZ_JAZDRP010000004.1"/>
</dbReference>
<feature type="transmembrane region" description="Helical" evidence="5">
    <location>
        <begin position="85"/>
        <end position="103"/>
    </location>
</feature>
<feature type="domain" description="Sodium/calcium exchanger membrane region" evidence="6">
    <location>
        <begin position="13"/>
        <end position="150"/>
    </location>
</feature>
<evidence type="ECO:0000259" key="6">
    <source>
        <dbReference type="Pfam" id="PF01699"/>
    </source>
</evidence>
<evidence type="ECO:0000313" key="8">
    <source>
        <dbReference type="Proteomes" id="UP001354971"/>
    </source>
</evidence>
<reference evidence="7 8" key="1">
    <citation type="submission" date="2024-01" db="EMBL/GenBank/DDBJ databases">
        <title>Hyphobacterium bacterium isolated from marine sediment.</title>
        <authorList>
            <person name="Zhao S."/>
        </authorList>
    </citation>
    <scope>NUCLEOTIDE SEQUENCE [LARGE SCALE GENOMIC DNA]</scope>
    <source>
        <strain evidence="8">HN65</strain>
    </source>
</reference>
<evidence type="ECO:0000256" key="1">
    <source>
        <dbReference type="ARBA" id="ARBA00004141"/>
    </source>
</evidence>
<dbReference type="Gene3D" id="1.20.1420.30">
    <property type="entry name" value="NCX, central ion-binding region"/>
    <property type="match status" value="1"/>
</dbReference>
<evidence type="ECO:0000256" key="3">
    <source>
        <dbReference type="ARBA" id="ARBA00022989"/>
    </source>
</evidence>
<feature type="transmembrane region" description="Helical" evidence="5">
    <location>
        <begin position="217"/>
        <end position="240"/>
    </location>
</feature>
<accession>A0ABU7LS57</accession>
<evidence type="ECO:0000256" key="5">
    <source>
        <dbReference type="SAM" id="Phobius"/>
    </source>
</evidence>
<evidence type="ECO:0000256" key="2">
    <source>
        <dbReference type="ARBA" id="ARBA00022692"/>
    </source>
</evidence>
<feature type="transmembrane region" description="Helical" evidence="5">
    <location>
        <begin position="286"/>
        <end position="304"/>
    </location>
</feature>
<proteinExistence type="predicted"/>
<dbReference type="Gene3D" id="6.10.280.80">
    <property type="entry name" value="NCX, peripheral helical region"/>
    <property type="match status" value="1"/>
</dbReference>
<feature type="transmembrane region" description="Helical" evidence="5">
    <location>
        <begin position="311"/>
        <end position="330"/>
    </location>
</feature>
<organism evidence="7 8">
    <name type="scientific">Hyphobacterium lacteum</name>
    <dbReference type="NCBI Taxonomy" id="3116575"/>
    <lineage>
        <taxon>Bacteria</taxon>
        <taxon>Pseudomonadati</taxon>
        <taxon>Pseudomonadota</taxon>
        <taxon>Alphaproteobacteria</taxon>
        <taxon>Maricaulales</taxon>
        <taxon>Maricaulaceae</taxon>
        <taxon>Hyphobacterium</taxon>
    </lineage>
</organism>
<dbReference type="PANTHER" id="PTHR10846">
    <property type="entry name" value="SODIUM/POTASSIUM/CALCIUM EXCHANGER"/>
    <property type="match status" value="1"/>
</dbReference>
<comment type="caution">
    <text evidence="7">The sequence shown here is derived from an EMBL/GenBank/DDBJ whole genome shotgun (WGS) entry which is preliminary data.</text>
</comment>
<evidence type="ECO:0000256" key="4">
    <source>
        <dbReference type="ARBA" id="ARBA00023136"/>
    </source>
</evidence>
<feature type="transmembrane region" description="Helical" evidence="5">
    <location>
        <begin position="12"/>
        <end position="30"/>
    </location>
</feature>
<feature type="transmembrane region" description="Helical" evidence="5">
    <location>
        <begin position="110"/>
        <end position="126"/>
    </location>
</feature>
<dbReference type="NCBIfam" id="TIGR00367">
    <property type="entry name" value="calcium/sodium antiporter"/>
    <property type="match status" value="1"/>
</dbReference>
<dbReference type="PANTHER" id="PTHR10846:SF8">
    <property type="entry name" value="INNER MEMBRANE PROTEIN YRBG"/>
    <property type="match status" value="1"/>
</dbReference>
<feature type="transmembrane region" description="Helical" evidence="5">
    <location>
        <begin position="252"/>
        <end position="274"/>
    </location>
</feature>
<keyword evidence="2 5" id="KW-0812">Transmembrane</keyword>
<gene>
    <name evidence="7" type="ORF">V0U79_08575</name>
</gene>
<feature type="transmembrane region" description="Helical" evidence="5">
    <location>
        <begin position="178"/>
        <end position="197"/>
    </location>
</feature>
<keyword evidence="3 5" id="KW-1133">Transmembrane helix</keyword>
<keyword evidence="8" id="KW-1185">Reference proteome</keyword>
<sequence length="335" mass="33888">MFGVEESLPIAASFILAGIVVLLFGGDLLIRGAAALARRASLPPLLVGLTIVAFGTSAPELVVSIDAALSGAPGLALGNIVGSNIANVLFVLGLPALVGVIGTQSKGVRRNALFALAAGIALVIVSRDGTISTLEGGVLFALIIVFISLLAMSALKARDDDPLLAEVAELEEAASKGSMLTTLVSLVVGIILLPAGAHMIVTGGTSAAAILGVSDAVIGLTALAIGTSLPEFATVVVAVLRRQADLAIGNVLGSNVFNVFAVGGAAGLAAGAAGLDLPVPDQFMRFDFWVMLGASTLLAAWIYMGRNVGRLAGILFFGGYVAYIAALWVMNPIQF</sequence>